<accession>A0AAD5X3L0</accession>
<proteinExistence type="predicted"/>
<feature type="signal peptide" evidence="1">
    <location>
        <begin position="1"/>
        <end position="38"/>
    </location>
</feature>
<reference evidence="2" key="1">
    <citation type="submission" date="2020-05" db="EMBL/GenBank/DDBJ databases">
        <title>Phylogenomic resolution of chytrid fungi.</title>
        <authorList>
            <person name="Stajich J.E."/>
            <person name="Amses K."/>
            <person name="Simmons R."/>
            <person name="Seto K."/>
            <person name="Myers J."/>
            <person name="Bonds A."/>
            <person name="Quandt C.A."/>
            <person name="Barry K."/>
            <person name="Liu P."/>
            <person name="Grigoriev I."/>
            <person name="Longcore J.E."/>
            <person name="James T.Y."/>
        </authorList>
    </citation>
    <scope>NUCLEOTIDE SEQUENCE</scope>
    <source>
        <strain evidence="2">JEL0318</strain>
    </source>
</reference>
<gene>
    <name evidence="2" type="ORF">HK097_009721</name>
</gene>
<comment type="caution">
    <text evidence="2">The sequence shown here is derived from an EMBL/GenBank/DDBJ whole genome shotgun (WGS) entry which is preliminary data.</text>
</comment>
<dbReference type="EMBL" id="JADGJD010000669">
    <property type="protein sequence ID" value="KAJ3049261.1"/>
    <property type="molecule type" value="Genomic_DNA"/>
</dbReference>
<evidence type="ECO:0000313" key="2">
    <source>
        <dbReference type="EMBL" id="KAJ3049261.1"/>
    </source>
</evidence>
<keyword evidence="1" id="KW-0732">Signal</keyword>
<evidence type="ECO:0000313" key="3">
    <source>
        <dbReference type="Proteomes" id="UP001212841"/>
    </source>
</evidence>
<organism evidence="2 3">
    <name type="scientific">Rhizophlyctis rosea</name>
    <dbReference type="NCBI Taxonomy" id="64517"/>
    <lineage>
        <taxon>Eukaryota</taxon>
        <taxon>Fungi</taxon>
        <taxon>Fungi incertae sedis</taxon>
        <taxon>Chytridiomycota</taxon>
        <taxon>Chytridiomycota incertae sedis</taxon>
        <taxon>Chytridiomycetes</taxon>
        <taxon>Rhizophlyctidales</taxon>
        <taxon>Rhizophlyctidaceae</taxon>
        <taxon>Rhizophlyctis</taxon>
    </lineage>
</organism>
<evidence type="ECO:0000256" key="1">
    <source>
        <dbReference type="SAM" id="SignalP"/>
    </source>
</evidence>
<name>A0AAD5X3L0_9FUNG</name>
<protein>
    <submittedName>
        <fullName evidence="2">Uncharacterized protein</fullName>
    </submittedName>
</protein>
<dbReference type="AlphaFoldDB" id="A0AAD5X3L0"/>
<dbReference type="Proteomes" id="UP001212841">
    <property type="component" value="Unassembled WGS sequence"/>
</dbReference>
<sequence length="186" mass="20007">MLIKSTNKQSKHTITNRHSNLPLLILTLLLLLTLPTMSTTLSNEITAAQADYAALRDIKGHFADGDFNPDVDKFGGKKQLAMEKLGEYLGAPGTPGGRVLQVMGKPDAVVPKTDPSQEGPEALQGGAGVLQGMPGPVIPGGGAAPNGGNYYLVYYWRGKHDYLWFEIDSSSGDEVVKGYSWYKALE</sequence>
<feature type="chain" id="PRO_5041978344" evidence="1">
    <location>
        <begin position="39"/>
        <end position="186"/>
    </location>
</feature>
<keyword evidence="3" id="KW-1185">Reference proteome</keyword>